<evidence type="ECO:0000313" key="3">
    <source>
        <dbReference type="EMBL" id="KPV52238.1"/>
    </source>
</evidence>
<dbReference type="InterPro" id="IPR031100">
    <property type="entry name" value="LOG_fam"/>
</dbReference>
<dbReference type="Pfam" id="PF03641">
    <property type="entry name" value="Lysine_decarbox"/>
    <property type="match status" value="1"/>
</dbReference>
<evidence type="ECO:0000313" key="4">
    <source>
        <dbReference type="Proteomes" id="UP000050509"/>
    </source>
</evidence>
<keyword evidence="4" id="KW-1185">Reference proteome</keyword>
<sequence length="187" mass="19966">MDICVYCASSNAIAEDYFALARELGAAMAEQGMGLVYGGGSVGMMGELARAVHAAGGHVVGVIPQFLLDREVGYLQADELIVTTTMRERKRMMDERAAAFVALPGGFGTLEELLEILTLRQLGYHDKPIIIVNAGGFFDPLLAQFERGFASGFTHERYRRLYEVAGSVSEALALLAAGDAGIDKAGS</sequence>
<accession>A0A0P9F6S6</accession>
<evidence type="ECO:0000256" key="2">
    <source>
        <dbReference type="RuleBase" id="RU363015"/>
    </source>
</evidence>
<organism evidence="3 4">
    <name type="scientific">Kouleothrix aurantiaca</name>
    <dbReference type="NCBI Taxonomy" id="186479"/>
    <lineage>
        <taxon>Bacteria</taxon>
        <taxon>Bacillati</taxon>
        <taxon>Chloroflexota</taxon>
        <taxon>Chloroflexia</taxon>
        <taxon>Chloroflexales</taxon>
        <taxon>Roseiflexineae</taxon>
        <taxon>Roseiflexaceae</taxon>
        <taxon>Kouleothrix</taxon>
    </lineage>
</organism>
<keyword evidence="2" id="KW-0203">Cytokinin biosynthesis</keyword>
<comment type="similarity">
    <text evidence="1 2">Belongs to the LOG family.</text>
</comment>
<gene>
    <name evidence="3" type="ORF">SE17_16680</name>
</gene>
<dbReference type="EC" id="3.2.2.n1" evidence="2"/>
<dbReference type="PANTHER" id="PTHR31223:SF70">
    <property type="entry name" value="LOG FAMILY PROTEIN YJL055W"/>
    <property type="match status" value="1"/>
</dbReference>
<dbReference type="Proteomes" id="UP000050509">
    <property type="component" value="Unassembled WGS sequence"/>
</dbReference>
<dbReference type="GO" id="GO:0016799">
    <property type="term" value="F:hydrolase activity, hydrolyzing N-glycosyl compounds"/>
    <property type="evidence" value="ECO:0007669"/>
    <property type="project" value="TreeGrafter"/>
</dbReference>
<dbReference type="NCBIfam" id="TIGR00730">
    <property type="entry name" value="Rossman fold protein, TIGR00730 family"/>
    <property type="match status" value="1"/>
</dbReference>
<evidence type="ECO:0000256" key="1">
    <source>
        <dbReference type="ARBA" id="ARBA00006763"/>
    </source>
</evidence>
<dbReference type="GO" id="GO:0009691">
    <property type="term" value="P:cytokinin biosynthetic process"/>
    <property type="evidence" value="ECO:0007669"/>
    <property type="project" value="UniProtKB-UniRule"/>
</dbReference>
<dbReference type="Gene3D" id="3.40.50.450">
    <property type="match status" value="1"/>
</dbReference>
<proteinExistence type="inferred from homology"/>
<dbReference type="PANTHER" id="PTHR31223">
    <property type="entry name" value="LOG FAMILY PROTEIN YJL055W"/>
    <property type="match status" value="1"/>
</dbReference>
<dbReference type="InterPro" id="IPR005269">
    <property type="entry name" value="LOG"/>
</dbReference>
<dbReference type="AlphaFoldDB" id="A0A0P9F6S6"/>
<name>A0A0P9F6S6_9CHLR</name>
<dbReference type="GO" id="GO:0005829">
    <property type="term" value="C:cytosol"/>
    <property type="evidence" value="ECO:0007669"/>
    <property type="project" value="TreeGrafter"/>
</dbReference>
<comment type="caution">
    <text evidence="3">The sequence shown here is derived from an EMBL/GenBank/DDBJ whole genome shotgun (WGS) entry which is preliminary data.</text>
</comment>
<reference evidence="3 4" key="1">
    <citation type="submission" date="2015-09" db="EMBL/GenBank/DDBJ databases">
        <title>Draft genome sequence of Kouleothrix aurantiaca JCM 19913.</title>
        <authorList>
            <person name="Hemp J."/>
        </authorList>
    </citation>
    <scope>NUCLEOTIDE SEQUENCE [LARGE SCALE GENOMIC DNA]</scope>
    <source>
        <strain evidence="3 4">COM-B</strain>
    </source>
</reference>
<dbReference type="EMBL" id="LJCR01000612">
    <property type="protein sequence ID" value="KPV52238.1"/>
    <property type="molecule type" value="Genomic_DNA"/>
</dbReference>
<dbReference type="SUPFAM" id="SSF102405">
    <property type="entry name" value="MCP/YpsA-like"/>
    <property type="match status" value="1"/>
</dbReference>
<keyword evidence="2" id="KW-0378">Hydrolase</keyword>
<protein>
    <recommendedName>
        <fullName evidence="2">Cytokinin riboside 5'-monophosphate phosphoribohydrolase</fullName>
        <ecNumber evidence="2">3.2.2.n1</ecNumber>
    </recommendedName>
</protein>